<protein>
    <submittedName>
        <fullName evidence="2">Uncharacterized protein</fullName>
    </submittedName>
</protein>
<keyword evidence="3" id="KW-1185">Reference proteome</keyword>
<proteinExistence type="predicted"/>
<keyword evidence="1" id="KW-0812">Transmembrane</keyword>
<keyword evidence="1" id="KW-0472">Membrane</keyword>
<dbReference type="Proteomes" id="UP001225356">
    <property type="component" value="Unassembled WGS sequence"/>
</dbReference>
<gene>
    <name evidence="2" type="ORF">J2853_007200</name>
</gene>
<keyword evidence="1" id="KW-1133">Transmembrane helix</keyword>
<organism evidence="2 3">
    <name type="scientific">Streptosporangium lutulentum</name>
    <dbReference type="NCBI Taxonomy" id="1461250"/>
    <lineage>
        <taxon>Bacteria</taxon>
        <taxon>Bacillati</taxon>
        <taxon>Actinomycetota</taxon>
        <taxon>Actinomycetes</taxon>
        <taxon>Streptosporangiales</taxon>
        <taxon>Streptosporangiaceae</taxon>
        <taxon>Streptosporangium</taxon>
    </lineage>
</organism>
<evidence type="ECO:0000313" key="2">
    <source>
        <dbReference type="EMBL" id="MDP9847989.1"/>
    </source>
</evidence>
<dbReference type="RefSeq" id="WP_307565028.1">
    <property type="nucleotide sequence ID" value="NZ_JAUSQU010000001.1"/>
</dbReference>
<name>A0ABT9QQ13_9ACTN</name>
<dbReference type="EMBL" id="JAUSQU010000001">
    <property type="protein sequence ID" value="MDP9847989.1"/>
    <property type="molecule type" value="Genomic_DNA"/>
</dbReference>
<evidence type="ECO:0000313" key="3">
    <source>
        <dbReference type="Proteomes" id="UP001225356"/>
    </source>
</evidence>
<comment type="caution">
    <text evidence="2">The sequence shown here is derived from an EMBL/GenBank/DDBJ whole genome shotgun (WGS) entry which is preliminary data.</text>
</comment>
<sequence>MSRKRRNQTEEDAQDSHTEIARAVRYALESTPRTARAIAIIGASAAMIAAIAWYHQAKTNEGSKPSTVTIIVPDDKAAGHSAACTNIATKSGVA</sequence>
<reference evidence="2 3" key="1">
    <citation type="submission" date="2023-07" db="EMBL/GenBank/DDBJ databases">
        <title>Sequencing the genomes of 1000 actinobacteria strains.</title>
        <authorList>
            <person name="Klenk H.-P."/>
        </authorList>
    </citation>
    <scope>NUCLEOTIDE SEQUENCE [LARGE SCALE GENOMIC DNA]</scope>
    <source>
        <strain evidence="2 3">DSM 46740</strain>
    </source>
</reference>
<feature type="transmembrane region" description="Helical" evidence="1">
    <location>
        <begin position="35"/>
        <end position="54"/>
    </location>
</feature>
<evidence type="ECO:0000256" key="1">
    <source>
        <dbReference type="SAM" id="Phobius"/>
    </source>
</evidence>
<accession>A0ABT9QQ13</accession>